<reference evidence="2" key="1">
    <citation type="submission" date="2022-03" db="EMBL/GenBank/DDBJ databases">
        <authorList>
            <person name="Sayadi A."/>
        </authorList>
    </citation>
    <scope>NUCLEOTIDE SEQUENCE</scope>
</reference>
<protein>
    <submittedName>
        <fullName evidence="2">Uncharacterized protein</fullName>
    </submittedName>
</protein>
<keyword evidence="3" id="KW-1185">Reference proteome</keyword>
<dbReference type="EMBL" id="CAKOFQ010006688">
    <property type="protein sequence ID" value="CAH1960581.1"/>
    <property type="molecule type" value="Genomic_DNA"/>
</dbReference>
<evidence type="ECO:0000313" key="2">
    <source>
        <dbReference type="EMBL" id="CAH1960581.1"/>
    </source>
</evidence>
<dbReference type="AlphaFoldDB" id="A0A9P0NZB7"/>
<feature type="region of interest" description="Disordered" evidence="1">
    <location>
        <begin position="177"/>
        <end position="197"/>
    </location>
</feature>
<sequence length="353" mass="39883">MKITTYACTQNTFDTATSIITERIISKQLELERNKQCTRRLLQHQGKMPDKIDDVVVERILEKEDELKNTKLSSVTSSNASDYTHAKSVKFVEQEGSTLRDTLHVSKLPQGKEEYPVPPKQIGSPKPKKKSTINIKDIMTANKKISRVKANLLRFPVRKKCSEEAKSTELKTIGRCNKPHKSMPELASDTKKKSTSSVGLVKNPVSITLPKFILSSRPTARVTVKHVATQDDIKNEACPACTQAVIDLDDFSVQANILNQTSDLSVQADQQIDQNTQETNTVPVSSFSRYTDTMREPDVVQHTQMMEYMTGNDLYCLEWVRDYLFDIKFDHRQIIVGDKLKEVSEVGTKATMI</sequence>
<name>A0A9P0NZB7_ACAOB</name>
<proteinExistence type="predicted"/>
<dbReference type="OrthoDB" id="6755663at2759"/>
<feature type="region of interest" description="Disordered" evidence="1">
    <location>
        <begin position="110"/>
        <end position="131"/>
    </location>
</feature>
<gene>
    <name evidence="2" type="ORF">ACAOBT_LOCUS3694</name>
</gene>
<comment type="caution">
    <text evidence="2">The sequence shown here is derived from an EMBL/GenBank/DDBJ whole genome shotgun (WGS) entry which is preliminary data.</text>
</comment>
<accession>A0A9P0NZB7</accession>
<organism evidence="2 3">
    <name type="scientific">Acanthoscelides obtectus</name>
    <name type="common">Bean weevil</name>
    <name type="synonym">Bruchus obtectus</name>
    <dbReference type="NCBI Taxonomy" id="200917"/>
    <lineage>
        <taxon>Eukaryota</taxon>
        <taxon>Metazoa</taxon>
        <taxon>Ecdysozoa</taxon>
        <taxon>Arthropoda</taxon>
        <taxon>Hexapoda</taxon>
        <taxon>Insecta</taxon>
        <taxon>Pterygota</taxon>
        <taxon>Neoptera</taxon>
        <taxon>Endopterygota</taxon>
        <taxon>Coleoptera</taxon>
        <taxon>Polyphaga</taxon>
        <taxon>Cucujiformia</taxon>
        <taxon>Chrysomeloidea</taxon>
        <taxon>Chrysomelidae</taxon>
        <taxon>Bruchinae</taxon>
        <taxon>Bruchini</taxon>
        <taxon>Acanthoscelides</taxon>
    </lineage>
</organism>
<evidence type="ECO:0000313" key="3">
    <source>
        <dbReference type="Proteomes" id="UP001152888"/>
    </source>
</evidence>
<evidence type="ECO:0000256" key="1">
    <source>
        <dbReference type="SAM" id="MobiDB-lite"/>
    </source>
</evidence>
<dbReference type="Proteomes" id="UP001152888">
    <property type="component" value="Unassembled WGS sequence"/>
</dbReference>